<dbReference type="Gene3D" id="3.40.250.10">
    <property type="entry name" value="Rhodanese-like domain"/>
    <property type="match status" value="1"/>
</dbReference>
<dbReference type="PANTHER" id="PTHR43031">
    <property type="entry name" value="FAD-DEPENDENT OXIDOREDUCTASE"/>
    <property type="match status" value="1"/>
</dbReference>
<dbReference type="InterPro" id="IPR036873">
    <property type="entry name" value="Rhodanese-like_dom_sf"/>
</dbReference>
<dbReference type="SMART" id="SM00450">
    <property type="entry name" value="RHOD"/>
    <property type="match status" value="1"/>
</dbReference>
<keyword evidence="3" id="KW-0808">Transferase</keyword>
<dbReference type="CDD" id="cd00158">
    <property type="entry name" value="RHOD"/>
    <property type="match status" value="1"/>
</dbReference>
<feature type="transmembrane region" description="Helical" evidence="1">
    <location>
        <begin position="6"/>
        <end position="27"/>
    </location>
</feature>
<dbReference type="OrthoDB" id="9808735at2"/>
<evidence type="ECO:0000256" key="1">
    <source>
        <dbReference type="SAM" id="Phobius"/>
    </source>
</evidence>
<reference evidence="3 4" key="1">
    <citation type="submission" date="2018-06" db="EMBL/GenBank/DDBJ databases">
        <authorList>
            <consortium name="Pathogen Informatics"/>
            <person name="Doyle S."/>
        </authorList>
    </citation>
    <scope>NUCLEOTIDE SEQUENCE [LARGE SCALE GENOMIC DNA]</scope>
    <source>
        <strain evidence="3 4">NCTC10717</strain>
    </source>
</reference>
<dbReference type="InterPro" id="IPR001763">
    <property type="entry name" value="Rhodanese-like_dom"/>
</dbReference>
<dbReference type="Proteomes" id="UP000254575">
    <property type="component" value="Unassembled WGS sequence"/>
</dbReference>
<gene>
    <name evidence="3" type="primary">yibN</name>
    <name evidence="3" type="ORF">NCTC10717_00097</name>
</gene>
<keyword evidence="1" id="KW-1133">Transmembrane helix</keyword>
<dbReference type="AlphaFoldDB" id="A0A380MJ78"/>
<name>A0A380MJ78_9GAMM</name>
<evidence type="ECO:0000313" key="3">
    <source>
        <dbReference type="EMBL" id="SUO91311.1"/>
    </source>
</evidence>
<proteinExistence type="predicted"/>
<protein>
    <submittedName>
        <fullName evidence="3">Thiosulfate sulfurtransferase</fullName>
    </submittedName>
</protein>
<evidence type="ECO:0000259" key="2">
    <source>
        <dbReference type="PROSITE" id="PS50206"/>
    </source>
</evidence>
<keyword evidence="1" id="KW-0472">Membrane</keyword>
<feature type="domain" description="Rhodanese" evidence="2">
    <location>
        <begin position="48"/>
        <end position="137"/>
    </location>
</feature>
<evidence type="ECO:0000313" key="4">
    <source>
        <dbReference type="Proteomes" id="UP000254575"/>
    </source>
</evidence>
<dbReference type="SUPFAM" id="SSF52821">
    <property type="entry name" value="Rhodanese/Cell cycle control phosphatase"/>
    <property type="match status" value="1"/>
</dbReference>
<dbReference type="RefSeq" id="WP_115217433.1">
    <property type="nucleotide sequence ID" value="NZ_UHIA01000003.1"/>
</dbReference>
<dbReference type="EMBL" id="UHIA01000003">
    <property type="protein sequence ID" value="SUO91311.1"/>
    <property type="molecule type" value="Genomic_DNA"/>
</dbReference>
<dbReference type="InterPro" id="IPR050229">
    <property type="entry name" value="GlpE_sulfurtransferase"/>
</dbReference>
<dbReference type="GO" id="GO:0016740">
    <property type="term" value="F:transferase activity"/>
    <property type="evidence" value="ECO:0007669"/>
    <property type="project" value="UniProtKB-KW"/>
</dbReference>
<sequence length="137" mass="14894">MSFSQFFAANWLLFLLLFIVLAAIAFYEFNNRGKSGQQLSNIAASAFINNGALLLDTRTAAEYKAGHIAGAKHVGADKFADYAQSLNLAKDKPIIVYCQSGLSSRQQANLLTAQGFSNVYQLKSGIDGWKAENLPLV</sequence>
<dbReference type="Pfam" id="PF00581">
    <property type="entry name" value="Rhodanese"/>
    <property type="match status" value="1"/>
</dbReference>
<keyword evidence="4" id="KW-1185">Reference proteome</keyword>
<accession>A0A380MJ78</accession>
<keyword evidence="1" id="KW-0812">Transmembrane</keyword>
<organism evidence="3 4">
    <name type="scientific">Suttonella indologenes</name>
    <dbReference type="NCBI Taxonomy" id="13276"/>
    <lineage>
        <taxon>Bacteria</taxon>
        <taxon>Pseudomonadati</taxon>
        <taxon>Pseudomonadota</taxon>
        <taxon>Gammaproteobacteria</taxon>
        <taxon>Cardiobacteriales</taxon>
        <taxon>Cardiobacteriaceae</taxon>
        <taxon>Suttonella</taxon>
    </lineage>
</organism>
<dbReference type="PROSITE" id="PS50206">
    <property type="entry name" value="RHODANESE_3"/>
    <property type="match status" value="1"/>
</dbReference>
<dbReference type="PANTHER" id="PTHR43031:SF1">
    <property type="entry name" value="PYRIDINE NUCLEOTIDE-DISULPHIDE OXIDOREDUCTASE"/>
    <property type="match status" value="1"/>
</dbReference>